<evidence type="ECO:0000313" key="3">
    <source>
        <dbReference type="EMBL" id="RKQ16896.1"/>
    </source>
</evidence>
<dbReference type="OrthoDB" id="9815825at2"/>
<protein>
    <submittedName>
        <fullName evidence="3">Gfo/Idh/MocA family oxidoreductase</fullName>
    </submittedName>
</protein>
<dbReference type="Proteomes" id="UP000281813">
    <property type="component" value="Unassembled WGS sequence"/>
</dbReference>
<dbReference type="Gene3D" id="3.40.50.720">
    <property type="entry name" value="NAD(P)-binding Rossmann-like Domain"/>
    <property type="match status" value="1"/>
</dbReference>
<dbReference type="PANTHER" id="PTHR43054:SF1">
    <property type="entry name" value="SCYLLO-INOSITOL 2-DEHYDROGENASE (NADP(+)) IOLU"/>
    <property type="match status" value="1"/>
</dbReference>
<dbReference type="SUPFAM" id="SSF51735">
    <property type="entry name" value="NAD(P)-binding Rossmann-fold domains"/>
    <property type="match status" value="1"/>
</dbReference>
<dbReference type="AlphaFoldDB" id="A0A494Z2Z8"/>
<gene>
    <name evidence="3" type="ORF">D8M05_06505</name>
</gene>
<organism evidence="3 4">
    <name type="scientific">Oceanobacillus bengalensis</name>
    <dbReference type="NCBI Taxonomy" id="1435466"/>
    <lineage>
        <taxon>Bacteria</taxon>
        <taxon>Bacillati</taxon>
        <taxon>Bacillota</taxon>
        <taxon>Bacilli</taxon>
        <taxon>Bacillales</taxon>
        <taxon>Bacillaceae</taxon>
        <taxon>Oceanobacillus</taxon>
    </lineage>
</organism>
<sequence length="332" mass="37823">MKYSTIGTSWITESFINAVKHTREAELSSIYSRSVENAERFAKRNGAENAFTSIEDMLNEETDFIYIASPNTMHYEHIKLAIKHKKHVFCEKPMVLNEREWEEIYELAEKENVFVFEGFRHLYSPNYKIFKEALEEIGSVRSGVLQYIKYSSRYDVLKDGKETNVFSKEFAGGALMDLGVYPLSMAIDLFGEPKDMNYFPVLLSNGIDGSGTIVLTYDTFIITILCSKIAQGLISSEIHGEDGTVTVDSIAPINSISVYNRKAQVSKELAKEQLALDMVYEVKEFIRIIKDNDNKCYQEAMERSRIVARCLHTLRMKQGTLLFPGESIGESL</sequence>
<evidence type="ECO:0000259" key="2">
    <source>
        <dbReference type="Pfam" id="PF22725"/>
    </source>
</evidence>
<dbReference type="SUPFAM" id="SSF55347">
    <property type="entry name" value="Glyceraldehyde-3-phosphate dehydrogenase-like, C-terminal domain"/>
    <property type="match status" value="1"/>
</dbReference>
<dbReference type="GO" id="GO:0000166">
    <property type="term" value="F:nucleotide binding"/>
    <property type="evidence" value="ECO:0007669"/>
    <property type="project" value="InterPro"/>
</dbReference>
<dbReference type="InterPro" id="IPR000683">
    <property type="entry name" value="Gfo/Idh/MocA-like_OxRdtase_N"/>
</dbReference>
<evidence type="ECO:0000313" key="4">
    <source>
        <dbReference type="Proteomes" id="UP000281813"/>
    </source>
</evidence>
<proteinExistence type="predicted"/>
<dbReference type="Pfam" id="PF22725">
    <property type="entry name" value="GFO_IDH_MocA_C3"/>
    <property type="match status" value="1"/>
</dbReference>
<dbReference type="Pfam" id="PF01408">
    <property type="entry name" value="GFO_IDH_MocA"/>
    <property type="match status" value="1"/>
</dbReference>
<reference evidence="3 4" key="1">
    <citation type="journal article" date="2015" name="Antonie Van Leeuwenhoek">
        <title>Oceanobacillus bengalensis sp. nov., a bacterium isolated from seawater of the Bay of Bengal.</title>
        <authorList>
            <person name="Yongchang O."/>
            <person name="Xiang W."/>
            <person name="Wang G."/>
        </authorList>
    </citation>
    <scope>NUCLEOTIDE SEQUENCE [LARGE SCALE GENOMIC DNA]</scope>
    <source>
        <strain evidence="3 4">MCCC 1K00260</strain>
    </source>
</reference>
<name>A0A494Z2Z8_9BACI</name>
<comment type="caution">
    <text evidence="3">The sequence shown here is derived from an EMBL/GenBank/DDBJ whole genome shotgun (WGS) entry which is preliminary data.</text>
</comment>
<accession>A0A494Z2Z8</accession>
<dbReference type="RefSeq" id="WP_121129841.1">
    <property type="nucleotide sequence ID" value="NZ_JBHUFK010000033.1"/>
</dbReference>
<feature type="domain" description="GFO/IDH/MocA-like oxidoreductase" evidence="2">
    <location>
        <begin position="137"/>
        <end position="245"/>
    </location>
</feature>
<keyword evidence="4" id="KW-1185">Reference proteome</keyword>
<dbReference type="InterPro" id="IPR036291">
    <property type="entry name" value="NAD(P)-bd_dom_sf"/>
</dbReference>
<dbReference type="InterPro" id="IPR055170">
    <property type="entry name" value="GFO_IDH_MocA-like_dom"/>
</dbReference>
<feature type="domain" description="Gfo/Idh/MocA-like oxidoreductase N-terminal" evidence="1">
    <location>
        <begin position="2"/>
        <end position="119"/>
    </location>
</feature>
<evidence type="ECO:0000259" key="1">
    <source>
        <dbReference type="Pfam" id="PF01408"/>
    </source>
</evidence>
<dbReference type="PANTHER" id="PTHR43054">
    <property type="match status" value="1"/>
</dbReference>
<dbReference type="EMBL" id="RBZO01000007">
    <property type="protein sequence ID" value="RKQ16896.1"/>
    <property type="molecule type" value="Genomic_DNA"/>
</dbReference>
<dbReference type="Gene3D" id="3.30.360.10">
    <property type="entry name" value="Dihydrodipicolinate Reductase, domain 2"/>
    <property type="match status" value="1"/>
</dbReference>